<dbReference type="GO" id="GO:0003779">
    <property type="term" value="F:actin binding"/>
    <property type="evidence" value="ECO:0007669"/>
    <property type="project" value="UniProtKB-KW"/>
</dbReference>
<proteinExistence type="predicted"/>
<evidence type="ECO:0000256" key="8">
    <source>
        <dbReference type="ARBA" id="ARBA00022833"/>
    </source>
</evidence>
<dbReference type="CDD" id="cd00176">
    <property type="entry name" value="SPEC"/>
    <property type="match status" value="6"/>
</dbReference>
<evidence type="ECO:0000256" key="4">
    <source>
        <dbReference type="ARBA" id="ARBA00022490"/>
    </source>
</evidence>
<sequence>DLFTDLCDGRHLLELLEALVSHEFFRRTIIILHWQVKNVMKDVMAGLQQTNSEKILLSWVRQSTRTYPQVNVLNFSRSWEDGLAFNALIHSHRPELFDWHVVEQKSTALERLEHAFSIAEKHLGIDRLLDAEDVATAHPDKKSIIMYVTSLFQVLPHPVTMEAIEEVETLNPLRASQEGHQWQLTQHRYSQQITVSVAQGRVRSPSPSSQARYKSYAFTQAAYVQSPEQKRRRFTTQVCLCLLLPPFLINFCYLAYQSSLEEVLTWLLSAEDGLQAQPPISTYVEEVKEQFHTHEGYMVELTSHQGNIGQVLQAGAHLLAGGRLTEEEETEVREQMNLLNSRWEHLRVTSMERQSRLHEVLMDLQHKQLKQLSDWLDITEGRIKRMGAQPLGPDLEDIKHQVEEHKLLQEDLELEQVKVNSLTHMVVVVDENSGDCATVALEQKLQVLGDRWAAICKWTEDRWLLLQEILLKWQHFTQEQVKFDGWLTQKEQLVDSMHSSGASRQSDTAPLLLKAEMDAEKQVLERLCTLSQALLSSAKSKDVAIKLQTRLDGFAQRWDRLMQLLESLHSNVYATKSQTDVTRCETVQATVTKVTTREKVVVKHTKEELPPPPPQKKRQIVVDAELRKRFDMDFTEIHSFITRGEAILKSPEFTVTRKEGNVSDLHDKVQAIERERPDKLRKLQDATRSAQALVDQLDGAEDIHQAAQQLSSRWDAFCTLLSERLAWLAYQSRLLAFYSLFQQIEQGVAAAEAWLKVQAPPACELEPIRVQLERCRDEITRLLVFEPSLVQLEKQLAELKGVEPEEESALFDTDIPALSQHYYQVLEELRAREKQLVLVQESLPPARYKETVTTLLAWLQQCEAKLSVPSTAVTELPVMEQRLKDLQVFALQEHQHEVDYLTSTVEQVFQKAPPEVCQRYRTEMDGVMARWKRLSTMLEQHTLKIKEHMEKLQQFQNDTQTLCKWMAEVEVFLNEEWPALGDSEALEKQLEQCSALVNDINTIQPSVNGINELGQALKREAEPPFAAKLQKQLAELNAQWENICKQAYAKKSALKGGLDKTVSLRKEMQEMQEWITQAEEEYLERDFQYKTPEELHKGVEEMKRAQEEVTQKELKVKLLTESVNSFISKAPPTAHDSLKVELDVLTGNYQRLCSRLNGKSKTLQEVWACWCELLAYLQQENGWLDQLEKKLDETENIGDGLEELKEALESLESFVREHPEEGRTQIQELSQTLIDGGVLDELITHKLEAFNTRWDELMQRAVWRQQQLEQSVQWAQENDKTLRTIMDSLNTTDRHLTAYLADHIDAAQIPQEAQKIQTDLAGHEATLDDMKNRMRDREPSERIQGQIDATYKRLQEVNGKFRLFQKPANFDQRLLECENMLGEVKSQLGILSIRSVEQDVVQAQLEQCMKLYKNLSEVKSEVETVIKTGRQIVQRQQTENPKELDNRLTALKQLYNQLGSQVTEGKQELEKSLKLSRKLRKELNSLTEWLAATDAELTRRSAVDGMPSDLDAELAWAKQETERQQQQLGVVRELAEALKSVLKGQESVVEDKVSLLNSNWIAVTSRSEEWLNILLDYQRQLSILEQSMAEVRSWMDQADEQMDESERLGGDEQLFKVLSVELDDMRGKVEALNTLADDLIKNRGVHCQALIQPRLEQLNQRFETVAKRIKSGQVSPHELEQYHSEALIWLQLLDEEVKQGENLKEEDFQEDGVRDCEEGAVKELLLKGESLQKRVSDRERREAIVNKHTQLSNKYSAVKDLRLVRKHKALAIAPQWYQYRRKSHDLLQWLDDIERTVAQFPDPPEQPRVKEVGCALDQKRSDLSEVRELGRVLSEGGAARLVEPRLLQLKKRWEEVEHKFAPFRRQSVSVPGSDLTTFIIWLLQELQTLLQLISETDFQLNSPEYWRAVFYNLPQQEKCLQDVKLNLQKLEGQVHAALDREGVDLTKRTAMQEAVPVQQVEITSLTSLGGEISRQSTPEDSAHMQHQLSIITSRWDVVLHKLNERRRRSVEAQQAVAELQEDLGDFMSWLDKTESVVTETLHPQNRELLTSVLQKTQACVSELPSKKRSLEDLQHRLSSLPSERNKGLQSNFRILHTRWAKVSEALPERVLEIEALLRDLKMHHQQLYNLSSWAFNTRSHMEKHPDSIDSTTEEDIKTKKPEVEMVLAKDRPPCQPEQGQYDSLGADWTSIQVLLTDWKEKCTALARDLGGSAQGDMPALAQFNKAWAELSDWLSLLDHMVQNQKVTVGDTEEISDMIIKQKAMIVDMEQRHFQLESQITAAQNLKNKTSNQETRAVITDRIDKLQAHWEESHGRLTERGVQLQNMLKDSHCWLNSKKEVEPLLKQATEKVESWNEITYSVDALKKQNAELQLFVKDLKQWQAQVDLTNELGQKLLTLYHTDDTHKVKQLHDNVRVSWAHISKRVGDREAALEAALRLLQQFYLDLEHFLNWLTEAETTANVLHDAAHKEGEPSSRRHLLEQWQELQAEIDRHTEMFHSLDENGQRIVNSQRGSEDGALLQNRLDNMRQRWDDLQNKTMSMRPYLDVSIAPWKQLHLSLQELILWLQKKQEELDRQKPVGGDIPTVQQQLDEHKSFQWEVQKKEPVVSQALESVGFFLSELPHADLGHPERRGKDVTPEERAQNVARVLRKEAGDVRAEWSRLGGASADWQQELEAGLERLIELQDAEDKLDLKLRHAEMVKDSWEPVEDLLIDSLQENIDRVKAFQEEIAPIQEDVSQVNDLASTFGPPDIQLSSANLDRIDNLNTRWRLLQVGMIVHQTQTTCWDHPKMAELYQSLADLNNVRFSAYRTAMKLRRLQKALCLDLLGMPAAVEAFDQHGLRQNDQQLDVVQMVSCLTSIYSRLQQQHSNLVNTPLAVDMCLNWLLNVYDTGRSGKIRNLSFKTGIISLCKAHLEDKYRFLFRQVASATGFCDQRRLGLLLHESIQIPRQLGEVAAFGGSNIEPSVRSCFQFANNKPELEASVFLDWMRLEPQSMVWLPVLHRVAAAETAKHQAKCNICKECPIIGFRYRSLKHFNYDICQSCFFSGRVAKGHKMQYPMVEYCTPTTSGEDVRDFAKVLKNKFRTKRYFAKHPRMGYLPVQTILEGDNMETPVTLINFWPVEHAPTSSPQLSHDDTHSRIEHYASRLAEMENRNGSYLNDSISPNESMDDEHLLIQHYCQSLNTGSSPSQPRSPAQILISMETEEKGELEKVLNDLEQENRKLQAEYDRLKKAHDRKGLSPLPSPPEMLPVSPQSPRDAELIAEAKLLRQHKGRLEARMQILEDHNKQLESQLHRLRQLLEQTDSKVNGTALSSPSTSSPRSDSSFPLLRVAASQTTDTMGDDELSSQETGTGLEDVMEQLNSSFPHSQGVGVGSLFHMADDLGRAMESLVSVMTDDQVLDLDFFIFI</sequence>
<evidence type="ECO:0000259" key="17">
    <source>
        <dbReference type="PROSITE" id="PS50021"/>
    </source>
</evidence>
<dbReference type="InterPro" id="IPR001715">
    <property type="entry name" value="CH_dom"/>
</dbReference>
<keyword evidence="11 13" id="KW-0009">Actin-binding</keyword>
<dbReference type="Pfam" id="PF09069">
    <property type="entry name" value="EF-hand_3"/>
    <property type="match status" value="1"/>
</dbReference>
<dbReference type="FunFam" id="3.30.60.90:FF:000001">
    <property type="entry name" value="Dystrophin isoform 2"/>
    <property type="match status" value="1"/>
</dbReference>
<dbReference type="SUPFAM" id="SSF46966">
    <property type="entry name" value="Spectrin repeat"/>
    <property type="match status" value="16"/>
</dbReference>
<dbReference type="InterPro" id="IPR002017">
    <property type="entry name" value="Spectrin_repeat"/>
</dbReference>
<dbReference type="FunFam" id="1.20.58.60:FF:000056">
    <property type="entry name" value="utrophin isoform X1"/>
    <property type="match status" value="1"/>
</dbReference>
<evidence type="ECO:0000256" key="7">
    <source>
        <dbReference type="ARBA" id="ARBA00022771"/>
    </source>
</evidence>
<dbReference type="GO" id="GO:0099536">
    <property type="term" value="P:synaptic signaling"/>
    <property type="evidence" value="ECO:0007669"/>
    <property type="project" value="TreeGrafter"/>
</dbReference>
<keyword evidence="8" id="KW-0862">Zinc</keyword>
<dbReference type="InterPro" id="IPR015153">
    <property type="entry name" value="EF-hand_dom_typ1"/>
</dbReference>
<dbReference type="GO" id="GO:0048666">
    <property type="term" value="P:neuron development"/>
    <property type="evidence" value="ECO:0007669"/>
    <property type="project" value="TreeGrafter"/>
</dbReference>
<dbReference type="GO" id="GO:0005737">
    <property type="term" value="C:cytoplasm"/>
    <property type="evidence" value="ECO:0007669"/>
    <property type="project" value="UniProtKB-ARBA"/>
</dbReference>
<name>A0AAY4EAP3_9TELE</name>
<dbReference type="GO" id="GO:0045211">
    <property type="term" value="C:postsynaptic membrane"/>
    <property type="evidence" value="ECO:0007669"/>
    <property type="project" value="UniProtKB-UniRule"/>
</dbReference>
<dbReference type="PIRSF" id="PIRSF002341">
    <property type="entry name" value="Dystrophin/utrophin"/>
    <property type="match status" value="1"/>
</dbReference>
<dbReference type="GO" id="GO:0090257">
    <property type="term" value="P:regulation of muscle system process"/>
    <property type="evidence" value="ECO:0007669"/>
    <property type="project" value="TreeGrafter"/>
</dbReference>
<dbReference type="Pfam" id="PF00569">
    <property type="entry name" value="ZZ"/>
    <property type="match status" value="1"/>
</dbReference>
<evidence type="ECO:0000256" key="3">
    <source>
        <dbReference type="ARBA" id="ARBA00022475"/>
    </source>
</evidence>
<dbReference type="InterPro" id="IPR000433">
    <property type="entry name" value="Znf_ZZ"/>
</dbReference>
<dbReference type="PANTHER" id="PTHR12268">
    <property type="entry name" value="E3 UBIQUITIN-PROTEIN LIGASE KCMF1"/>
    <property type="match status" value="1"/>
</dbReference>
<keyword evidence="12 13" id="KW-0206">Cytoskeleton</keyword>
<evidence type="ECO:0000256" key="11">
    <source>
        <dbReference type="ARBA" id="ARBA00023203"/>
    </source>
</evidence>
<evidence type="ECO:0000256" key="1">
    <source>
        <dbReference type="ARBA" id="ARBA00004245"/>
    </source>
</evidence>
<dbReference type="Gene3D" id="3.30.60.90">
    <property type="match status" value="1"/>
</dbReference>
<dbReference type="GO" id="GO:0042383">
    <property type="term" value="C:sarcolemma"/>
    <property type="evidence" value="ECO:0007669"/>
    <property type="project" value="TreeGrafter"/>
</dbReference>
<dbReference type="GO" id="GO:0008270">
    <property type="term" value="F:zinc ion binding"/>
    <property type="evidence" value="ECO:0007669"/>
    <property type="project" value="UniProtKB-KW"/>
</dbReference>
<dbReference type="FunFam" id="1.20.58.60:FF:000118">
    <property type="entry name" value="Dystrophin"/>
    <property type="match status" value="1"/>
</dbReference>
<dbReference type="Pfam" id="PF00307">
    <property type="entry name" value="CH"/>
    <property type="match status" value="1"/>
</dbReference>
<dbReference type="InterPro" id="IPR011992">
    <property type="entry name" value="EF-hand-dom_pair"/>
</dbReference>
<gene>
    <name evidence="19" type="primary">DMD</name>
</gene>
<dbReference type="Pfam" id="PF09068">
    <property type="entry name" value="EF-hand_2"/>
    <property type="match status" value="1"/>
</dbReference>
<dbReference type="GO" id="GO:0005856">
    <property type="term" value="C:cytoskeleton"/>
    <property type="evidence" value="ECO:0007669"/>
    <property type="project" value="UniProtKB-SubCell"/>
</dbReference>
<dbReference type="FunFam" id="1.10.418.10:FF:000032">
    <property type="entry name" value="utrophin isoform X1"/>
    <property type="match status" value="1"/>
</dbReference>
<dbReference type="GeneTree" id="ENSGT00940000154342"/>
<comment type="function">
    <text evidence="13">May play a role in anchoring the cytoskeleton to the plasma membrane.</text>
</comment>
<keyword evidence="10 13" id="KW-0472">Membrane</keyword>
<accession>A0AAY4EAP3</accession>
<dbReference type="GO" id="GO:0007519">
    <property type="term" value="P:skeletal muscle tissue development"/>
    <property type="evidence" value="ECO:0007669"/>
    <property type="project" value="TreeGrafter"/>
</dbReference>
<dbReference type="Pfam" id="PF00435">
    <property type="entry name" value="Spectrin"/>
    <property type="match status" value="10"/>
</dbReference>
<dbReference type="PANTHER" id="PTHR12268:SF25">
    <property type="entry name" value="DYSTROPHIN"/>
    <property type="match status" value="1"/>
</dbReference>
<dbReference type="InterPro" id="IPR035436">
    <property type="entry name" value="Dystrophin/utrophin"/>
</dbReference>
<dbReference type="Gene3D" id="1.10.418.10">
    <property type="entry name" value="Calponin-like domain"/>
    <property type="match status" value="1"/>
</dbReference>
<feature type="coiled-coil region" evidence="15">
    <location>
        <begin position="655"/>
        <end position="703"/>
    </location>
</feature>
<keyword evidence="4 13" id="KW-0963">Cytoplasm</keyword>
<feature type="region of interest" description="Disordered" evidence="16">
    <location>
        <begin position="3307"/>
        <end position="3326"/>
    </location>
</feature>
<dbReference type="SMART" id="SM00033">
    <property type="entry name" value="CH"/>
    <property type="match status" value="1"/>
</dbReference>
<reference evidence="19 20" key="1">
    <citation type="submission" date="2020-06" db="EMBL/GenBank/DDBJ databases">
        <authorList>
            <consortium name="Wellcome Sanger Institute Data Sharing"/>
        </authorList>
    </citation>
    <scope>NUCLEOTIDE SEQUENCE [LARGE SCALE GENOMIC DNA]</scope>
</reference>
<dbReference type="Ensembl" id="ENSDCDT00010065285.1">
    <property type="protein sequence ID" value="ENSDCDP00010054695.1"/>
    <property type="gene ID" value="ENSDCDG00010030877.1"/>
</dbReference>
<dbReference type="PROSITE" id="PS01357">
    <property type="entry name" value="ZF_ZZ_1"/>
    <property type="match status" value="1"/>
</dbReference>
<evidence type="ECO:0008006" key="21">
    <source>
        <dbReference type="Google" id="ProtNLM"/>
    </source>
</evidence>
<dbReference type="InterPro" id="IPR043145">
    <property type="entry name" value="Znf_ZZ_sf"/>
</dbReference>
<feature type="coiled-coil region" evidence="15">
    <location>
        <begin position="3272"/>
        <end position="3306"/>
    </location>
</feature>
<evidence type="ECO:0000256" key="13">
    <source>
        <dbReference type="PIRNR" id="PIRNR002341"/>
    </source>
</evidence>
<dbReference type="PROSITE" id="PS50021">
    <property type="entry name" value="CH"/>
    <property type="match status" value="1"/>
</dbReference>
<evidence type="ECO:0000256" key="16">
    <source>
        <dbReference type="SAM" id="MobiDB-lite"/>
    </source>
</evidence>
<evidence type="ECO:0000256" key="15">
    <source>
        <dbReference type="SAM" id="Coils"/>
    </source>
</evidence>
<dbReference type="PROSITE" id="PS50135">
    <property type="entry name" value="ZF_ZZ_2"/>
    <property type="match status" value="1"/>
</dbReference>
<feature type="domain" description="Calponin-homology (CH)" evidence="17">
    <location>
        <begin position="50"/>
        <end position="156"/>
    </location>
</feature>
<feature type="coiled-coil region" evidence="15">
    <location>
        <begin position="1095"/>
        <end position="1122"/>
    </location>
</feature>
<dbReference type="Gene3D" id="1.10.238.10">
    <property type="entry name" value="EF-hand"/>
    <property type="match status" value="2"/>
</dbReference>
<evidence type="ECO:0000313" key="20">
    <source>
        <dbReference type="Proteomes" id="UP000694580"/>
    </source>
</evidence>
<dbReference type="Proteomes" id="UP000694580">
    <property type="component" value="Chromosome 5"/>
</dbReference>
<feature type="region of interest" description="Disordered" evidence="16">
    <location>
        <begin position="3234"/>
        <end position="3256"/>
    </location>
</feature>
<evidence type="ECO:0000256" key="2">
    <source>
        <dbReference type="ARBA" id="ARBA00004413"/>
    </source>
</evidence>
<reference evidence="19" key="2">
    <citation type="submission" date="2025-08" db="UniProtKB">
        <authorList>
            <consortium name="Ensembl"/>
        </authorList>
    </citation>
    <scope>IDENTIFICATION</scope>
</reference>
<feature type="compositionally biased region" description="Low complexity" evidence="16">
    <location>
        <begin position="3312"/>
        <end position="3326"/>
    </location>
</feature>
<evidence type="ECO:0000313" key="19">
    <source>
        <dbReference type="Ensembl" id="ENSDCDP00010054695.1"/>
    </source>
</evidence>
<keyword evidence="20" id="KW-1185">Reference proteome</keyword>
<dbReference type="GO" id="GO:0055001">
    <property type="term" value="P:muscle cell development"/>
    <property type="evidence" value="ECO:0007669"/>
    <property type="project" value="TreeGrafter"/>
</dbReference>
<organism evidence="19 20">
    <name type="scientific">Denticeps clupeoides</name>
    <name type="common">denticle herring</name>
    <dbReference type="NCBI Taxonomy" id="299321"/>
    <lineage>
        <taxon>Eukaryota</taxon>
        <taxon>Metazoa</taxon>
        <taxon>Chordata</taxon>
        <taxon>Craniata</taxon>
        <taxon>Vertebrata</taxon>
        <taxon>Euteleostomi</taxon>
        <taxon>Actinopterygii</taxon>
        <taxon>Neopterygii</taxon>
        <taxon>Teleostei</taxon>
        <taxon>Clupei</taxon>
        <taxon>Clupeiformes</taxon>
        <taxon>Denticipitoidei</taxon>
        <taxon>Denticipitidae</taxon>
        <taxon>Denticeps</taxon>
    </lineage>
</organism>
<dbReference type="SMART" id="SM00291">
    <property type="entry name" value="ZnF_ZZ"/>
    <property type="match status" value="1"/>
</dbReference>
<comment type="subcellular location">
    <subcellularLocation>
        <location evidence="2">Cell membrane</location>
        <topology evidence="2">Peripheral membrane protein</topology>
        <orientation evidence="2">Cytoplasmic side</orientation>
    </subcellularLocation>
    <subcellularLocation>
        <location evidence="1 13">Cytoplasm</location>
        <location evidence="1 13">Cytoskeleton</location>
    </subcellularLocation>
</comment>
<feature type="coiled-coil region" evidence="15">
    <location>
        <begin position="1177"/>
        <end position="1211"/>
    </location>
</feature>
<feature type="domain" description="ZZ-type" evidence="18">
    <location>
        <begin position="3011"/>
        <end position="3067"/>
    </location>
</feature>
<dbReference type="InterPro" id="IPR050774">
    <property type="entry name" value="KCMF1/Dystrophin"/>
</dbReference>
<evidence type="ECO:0000256" key="9">
    <source>
        <dbReference type="ARBA" id="ARBA00022837"/>
    </source>
</evidence>
<dbReference type="InterPro" id="IPR018159">
    <property type="entry name" value="Spectrin/alpha-actinin"/>
</dbReference>
<evidence type="ECO:0000256" key="5">
    <source>
        <dbReference type="ARBA" id="ARBA00022723"/>
    </source>
</evidence>
<keyword evidence="7 14" id="KW-0863">Zinc-finger</keyword>
<reference evidence="19" key="3">
    <citation type="submission" date="2025-09" db="UniProtKB">
        <authorList>
            <consortium name="Ensembl"/>
        </authorList>
    </citation>
    <scope>IDENTIFICATION</scope>
</reference>
<keyword evidence="9" id="KW-0106">Calcium</keyword>
<evidence type="ECO:0000256" key="6">
    <source>
        <dbReference type="ARBA" id="ARBA00022737"/>
    </source>
</evidence>
<dbReference type="FunFam" id="1.20.58.60:FF:000075">
    <property type="entry name" value="utrophin isoform X1"/>
    <property type="match status" value="1"/>
</dbReference>
<evidence type="ECO:0000256" key="14">
    <source>
        <dbReference type="PROSITE-ProRule" id="PRU00228"/>
    </source>
</evidence>
<protein>
    <recommendedName>
        <fullName evidence="21">Dystrophin</fullName>
    </recommendedName>
</protein>
<dbReference type="SUPFAM" id="SSF57850">
    <property type="entry name" value="RING/U-box"/>
    <property type="match status" value="1"/>
</dbReference>
<keyword evidence="15" id="KW-0175">Coiled coil</keyword>
<evidence type="ECO:0000256" key="12">
    <source>
        <dbReference type="ARBA" id="ARBA00023212"/>
    </source>
</evidence>
<dbReference type="CDD" id="cd02334">
    <property type="entry name" value="ZZ_dystrophin"/>
    <property type="match status" value="1"/>
</dbReference>
<dbReference type="InterPro" id="IPR015154">
    <property type="entry name" value="EF-hand_dom_typ2"/>
</dbReference>
<keyword evidence="13" id="KW-0628">Postsynaptic cell membrane</keyword>
<keyword evidence="13" id="KW-0770">Synapse</keyword>
<dbReference type="InterPro" id="IPR036872">
    <property type="entry name" value="CH_dom_sf"/>
</dbReference>
<evidence type="ECO:0000256" key="10">
    <source>
        <dbReference type="ARBA" id="ARBA00023136"/>
    </source>
</evidence>
<dbReference type="FunFam" id="1.10.238.10:FF:000008">
    <property type="entry name" value="Dystrophin isoform 2"/>
    <property type="match status" value="1"/>
</dbReference>
<keyword evidence="5" id="KW-0479">Metal-binding</keyword>
<dbReference type="SUPFAM" id="SSF47576">
    <property type="entry name" value="Calponin-homology domain, CH-domain"/>
    <property type="match status" value="1"/>
</dbReference>
<keyword evidence="6" id="KW-0677">Repeat</keyword>
<evidence type="ECO:0000259" key="18">
    <source>
        <dbReference type="PROSITE" id="PS50135"/>
    </source>
</evidence>
<dbReference type="Gene3D" id="1.20.58.60">
    <property type="match status" value="14"/>
</dbReference>
<dbReference type="SMART" id="SM00150">
    <property type="entry name" value="SPEC"/>
    <property type="match status" value="18"/>
</dbReference>
<dbReference type="SUPFAM" id="SSF47473">
    <property type="entry name" value="EF-hand"/>
    <property type="match status" value="2"/>
</dbReference>
<keyword evidence="3 13" id="KW-1003">Cell membrane</keyword>